<feature type="coiled-coil region" evidence="1">
    <location>
        <begin position="587"/>
        <end position="712"/>
    </location>
</feature>
<evidence type="ECO:0000313" key="2">
    <source>
        <dbReference type="EMBL" id="OHT14160.1"/>
    </source>
</evidence>
<dbReference type="Proteomes" id="UP000179807">
    <property type="component" value="Unassembled WGS sequence"/>
</dbReference>
<keyword evidence="3" id="KW-1185">Reference proteome</keyword>
<gene>
    <name evidence="2" type="ORF">TRFO_03215</name>
</gene>
<evidence type="ECO:0000313" key="3">
    <source>
        <dbReference type="Proteomes" id="UP000179807"/>
    </source>
</evidence>
<dbReference type="EMBL" id="MLAK01000421">
    <property type="protein sequence ID" value="OHT14160.1"/>
    <property type="molecule type" value="Genomic_DNA"/>
</dbReference>
<reference evidence="2" key="1">
    <citation type="submission" date="2016-10" db="EMBL/GenBank/DDBJ databases">
        <authorList>
            <person name="Benchimol M."/>
            <person name="Almeida L.G."/>
            <person name="Vasconcelos A.T."/>
            <person name="Perreira-Neves A."/>
            <person name="Rosa I.A."/>
            <person name="Tasca T."/>
            <person name="Bogo M.R."/>
            <person name="de Souza W."/>
        </authorList>
    </citation>
    <scope>NUCLEOTIDE SEQUENCE [LARGE SCALE GENOMIC DNA]</scope>
    <source>
        <strain evidence="2">K</strain>
    </source>
</reference>
<protein>
    <submittedName>
        <fullName evidence="2">Uncharacterized protein</fullName>
    </submittedName>
</protein>
<proteinExistence type="predicted"/>
<evidence type="ECO:0000256" key="1">
    <source>
        <dbReference type="SAM" id="Coils"/>
    </source>
</evidence>
<organism evidence="2 3">
    <name type="scientific">Tritrichomonas foetus</name>
    <dbReference type="NCBI Taxonomy" id="1144522"/>
    <lineage>
        <taxon>Eukaryota</taxon>
        <taxon>Metamonada</taxon>
        <taxon>Parabasalia</taxon>
        <taxon>Tritrichomonadida</taxon>
        <taxon>Tritrichomonadidae</taxon>
        <taxon>Tritrichomonas</taxon>
    </lineage>
</organism>
<sequence>MKNETNNLLIRKVKQLNLVINGFMKEKTDREKEIQAIKKKYDFKLDSIFKTYNTKMTRMLKSFYGQQKYFIDVFQPEFQITVDKYRHQINATFSHFTNCYDSYQAQLYILSKSANDLSRTVFKMIMVEDAKFEQIYFNMINIINKLNQNHLTKMKDIDKNCEFMIATTKKNHQNQIFGLTDIKKSSNNISFKSINCTQLKNMHARIRFLKQTINILKKDFLKLINQHQNSMKSKKRDVLSIIDQCHETKKSKIRAQSRLKSRISDFETVYQSISTEPKRQKSRHEIYVKNLSSSSSFNGINSSNNRQIKTVLSAGSILEWKLLFEDEIKDMKYSLTDLRSSNQRELFELRFQFRDEKNELLRDYSELTSIINDRIDLDKLENGFNEEFQKSKQKKKIELENLQKKFDDEYNQAKEKIKDRENMKNKIKEEIMNSKNKYNEVLEKYEKEFHELCNQLSESENSSTKRKEILRNELINSWKEAIDFENQRHSMQMLLFDIHKSSRIVITNATSNYTNTIQLLKQSILRQMEINEQALKNCHNDINQTNSDISLNSNMNDNISSSMSGSDVRTSQMRRCREVDYARAELLTRYGKQIDELKNRKEKMKEEIQTHKDRFNDALKSLNSKYSTFCESYKEMTKTQLENRESNLDEIKKKYDSQISKLNDKIAQLKKTKPSASEANAEVQIGKMNWHCELLNSQLATLTRQLMNAQRSPKKELKIKIPRQIKSSLSTASPIHVPM</sequence>
<comment type="caution">
    <text evidence="2">The sequence shown here is derived from an EMBL/GenBank/DDBJ whole genome shotgun (WGS) entry which is preliminary data.</text>
</comment>
<keyword evidence="1" id="KW-0175">Coiled coil</keyword>
<name>A0A1J4KTE7_9EUKA</name>
<dbReference type="AlphaFoldDB" id="A0A1J4KTE7"/>
<accession>A0A1J4KTE7</accession>
<feature type="coiled-coil region" evidence="1">
    <location>
        <begin position="385"/>
        <end position="462"/>
    </location>
</feature>
<dbReference type="RefSeq" id="XP_068367296.1">
    <property type="nucleotide sequence ID" value="XM_068491158.1"/>
</dbReference>
<dbReference type="VEuPathDB" id="TrichDB:TRFO_03215"/>
<dbReference type="GeneID" id="94825862"/>